<dbReference type="AlphaFoldDB" id="A0A226D9F1"/>
<feature type="transmembrane region" description="Helical" evidence="2">
    <location>
        <begin position="73"/>
        <end position="93"/>
    </location>
</feature>
<evidence type="ECO:0000313" key="3">
    <source>
        <dbReference type="EMBL" id="OXA42172.1"/>
    </source>
</evidence>
<keyword evidence="2" id="KW-1133">Transmembrane helix</keyword>
<dbReference type="Proteomes" id="UP000198287">
    <property type="component" value="Unassembled WGS sequence"/>
</dbReference>
<feature type="transmembrane region" description="Helical" evidence="2">
    <location>
        <begin position="39"/>
        <end position="61"/>
    </location>
</feature>
<dbReference type="OrthoDB" id="8297494at2759"/>
<protein>
    <submittedName>
        <fullName evidence="3">Uncharacterized protein</fullName>
    </submittedName>
</protein>
<feature type="transmembrane region" description="Helical" evidence="2">
    <location>
        <begin position="99"/>
        <end position="116"/>
    </location>
</feature>
<feature type="transmembrane region" description="Helical" evidence="2">
    <location>
        <begin position="154"/>
        <end position="174"/>
    </location>
</feature>
<proteinExistence type="predicted"/>
<evidence type="ECO:0000256" key="2">
    <source>
        <dbReference type="SAM" id="Phobius"/>
    </source>
</evidence>
<dbReference type="EMBL" id="LNIX01000027">
    <property type="protein sequence ID" value="OXA42172.1"/>
    <property type="molecule type" value="Genomic_DNA"/>
</dbReference>
<evidence type="ECO:0000313" key="4">
    <source>
        <dbReference type="Proteomes" id="UP000198287"/>
    </source>
</evidence>
<keyword evidence="2" id="KW-0812">Transmembrane</keyword>
<evidence type="ECO:0000256" key="1">
    <source>
        <dbReference type="SAM" id="MobiDB-lite"/>
    </source>
</evidence>
<feature type="region of interest" description="Disordered" evidence="1">
    <location>
        <begin position="228"/>
        <end position="253"/>
    </location>
</feature>
<comment type="caution">
    <text evidence="3">The sequence shown here is derived from an EMBL/GenBank/DDBJ whole genome shotgun (WGS) entry which is preliminary data.</text>
</comment>
<sequence length="283" mass="32347">MINNCLDYESHILEGARKLQTSTQLKATLGFFHLLKHSYYMVPLAVLGLILFEPCTPPFILSMTTSCSQIRWNWRYMLIPLLETYIGFCFFYIGTAPLAYNFCGGISSLLSYIQLLDTKILKAKSTAEKESCLLNYRMIQLLDKMMNAFLMEKIVPSIICGAPLLQIGVQYVVITMHGEIAMPIFLIFPVILVDTILNNILIFTLASWVFNSSVKSIQKLDRTTVKYSRRSKDTTGNTESLPESDHVHDFDKGREKEHSPLVQAMHSDWLPAFRIRQSQHGYD</sequence>
<feature type="compositionally biased region" description="Basic and acidic residues" evidence="1">
    <location>
        <begin position="243"/>
        <end position="253"/>
    </location>
</feature>
<feature type="transmembrane region" description="Helical" evidence="2">
    <location>
        <begin position="180"/>
        <end position="210"/>
    </location>
</feature>
<gene>
    <name evidence="3" type="ORF">Fcan01_23271</name>
</gene>
<accession>A0A226D9F1</accession>
<organism evidence="3 4">
    <name type="scientific">Folsomia candida</name>
    <name type="common">Springtail</name>
    <dbReference type="NCBI Taxonomy" id="158441"/>
    <lineage>
        <taxon>Eukaryota</taxon>
        <taxon>Metazoa</taxon>
        <taxon>Ecdysozoa</taxon>
        <taxon>Arthropoda</taxon>
        <taxon>Hexapoda</taxon>
        <taxon>Collembola</taxon>
        <taxon>Entomobryomorpha</taxon>
        <taxon>Isotomoidea</taxon>
        <taxon>Isotomidae</taxon>
        <taxon>Proisotominae</taxon>
        <taxon>Folsomia</taxon>
    </lineage>
</organism>
<keyword evidence="4" id="KW-1185">Reference proteome</keyword>
<keyword evidence="2" id="KW-0472">Membrane</keyword>
<name>A0A226D9F1_FOLCA</name>
<reference evidence="3 4" key="1">
    <citation type="submission" date="2015-12" db="EMBL/GenBank/DDBJ databases">
        <title>The genome of Folsomia candida.</title>
        <authorList>
            <person name="Faddeeva A."/>
            <person name="Derks M.F."/>
            <person name="Anvar Y."/>
            <person name="Smit S."/>
            <person name="Van Straalen N."/>
            <person name="Roelofs D."/>
        </authorList>
    </citation>
    <scope>NUCLEOTIDE SEQUENCE [LARGE SCALE GENOMIC DNA]</scope>
    <source>
        <strain evidence="3 4">VU population</strain>
        <tissue evidence="3">Whole body</tissue>
    </source>
</reference>